<dbReference type="InterPro" id="IPR019546">
    <property type="entry name" value="TAT_signal_bac_arc"/>
</dbReference>
<dbReference type="KEGG" id="snep:Enr13x_76280"/>
<keyword evidence="2" id="KW-1185">Reference proteome</keyword>
<dbReference type="RefSeq" id="WP_145391789.1">
    <property type="nucleotide sequence ID" value="NZ_CP037423.1"/>
</dbReference>
<dbReference type="Pfam" id="PF07394">
    <property type="entry name" value="DUF1501"/>
    <property type="match status" value="1"/>
</dbReference>
<protein>
    <recommendedName>
        <fullName evidence="3">DUF1501 domain-containing protein</fullName>
    </recommendedName>
</protein>
<dbReference type="PANTHER" id="PTHR43737:SF1">
    <property type="entry name" value="DUF1501 DOMAIN-CONTAINING PROTEIN"/>
    <property type="match status" value="1"/>
</dbReference>
<gene>
    <name evidence="1" type="ORF">Enr13x_76280</name>
</gene>
<proteinExistence type="predicted"/>
<dbReference type="AlphaFoldDB" id="A0A518I3V1"/>
<dbReference type="InterPro" id="IPR006311">
    <property type="entry name" value="TAT_signal"/>
</dbReference>
<evidence type="ECO:0008006" key="3">
    <source>
        <dbReference type="Google" id="ProtNLM"/>
    </source>
</evidence>
<reference evidence="1 2" key="1">
    <citation type="submission" date="2019-03" db="EMBL/GenBank/DDBJ databases">
        <title>Deep-cultivation of Planctomycetes and their phenomic and genomic characterization uncovers novel biology.</title>
        <authorList>
            <person name="Wiegand S."/>
            <person name="Jogler M."/>
            <person name="Boedeker C."/>
            <person name="Pinto D."/>
            <person name="Vollmers J."/>
            <person name="Rivas-Marin E."/>
            <person name="Kohn T."/>
            <person name="Peeters S.H."/>
            <person name="Heuer A."/>
            <person name="Rast P."/>
            <person name="Oberbeckmann S."/>
            <person name="Bunk B."/>
            <person name="Jeske O."/>
            <person name="Meyerdierks A."/>
            <person name="Storesund J.E."/>
            <person name="Kallscheuer N."/>
            <person name="Luecker S."/>
            <person name="Lage O.M."/>
            <person name="Pohl T."/>
            <person name="Merkel B.J."/>
            <person name="Hornburger P."/>
            <person name="Mueller R.-W."/>
            <person name="Bruemmer F."/>
            <person name="Labrenz M."/>
            <person name="Spormann A.M."/>
            <person name="Op den Camp H."/>
            <person name="Overmann J."/>
            <person name="Amann R."/>
            <person name="Jetten M.S.M."/>
            <person name="Mascher T."/>
            <person name="Medema M.H."/>
            <person name="Devos D.P."/>
            <person name="Kaster A.-K."/>
            <person name="Ovreas L."/>
            <person name="Rohde M."/>
            <person name="Galperin M.Y."/>
            <person name="Jogler C."/>
        </authorList>
    </citation>
    <scope>NUCLEOTIDE SEQUENCE [LARGE SCALE GENOMIC DNA]</scope>
    <source>
        <strain evidence="1 2">Enr13</strain>
    </source>
</reference>
<accession>A0A518I3V1</accession>
<evidence type="ECO:0000313" key="2">
    <source>
        <dbReference type="Proteomes" id="UP000319004"/>
    </source>
</evidence>
<dbReference type="InterPro" id="IPR010869">
    <property type="entry name" value="DUF1501"/>
</dbReference>
<name>A0A518I3V1_9BACT</name>
<sequence>MFSERTNRRRFLYTSGGGGLAIGIGSSLPSCFLHAAESATGDEDRILVVVQLSGGNDGLNTVIPYADDAYRAARATLAVPRSEVLAIDDDLGFHPSLRGIKDLLDDGQVAVVQGVGYENPNRSHFESMDIWHSCVRKDQSRTDGWIGRALEQFTAADGGDVPALHLGEQQQPFALASETIRVPTVKQLEAFQLRGADSPALRRLLNGPPTPAADQAGGDLLGFLQSSTQGAISASQRVTAAAEGYQTDIKYPQSRLADQLRLVAQLISAEMTTRVYYLQLDGFDTHAQQGDTHAILLRQWSDAVAAFLRDMKAHGHTDRVCVMTFSEFGRRVAENASAGTDHGAAGPMFLCGGGLNAGLIGTAPRLDDLQQGDLKHSVDFRSVYASVLKDWLGTDPDRVLRGHYETLPLFAGA</sequence>
<evidence type="ECO:0000313" key="1">
    <source>
        <dbReference type="EMBL" id="QDV47717.1"/>
    </source>
</evidence>
<dbReference type="EMBL" id="CP037423">
    <property type="protein sequence ID" value="QDV47717.1"/>
    <property type="molecule type" value="Genomic_DNA"/>
</dbReference>
<dbReference type="OrthoDB" id="9779968at2"/>
<dbReference type="PROSITE" id="PS51318">
    <property type="entry name" value="TAT"/>
    <property type="match status" value="1"/>
</dbReference>
<dbReference type="Proteomes" id="UP000319004">
    <property type="component" value="Chromosome"/>
</dbReference>
<dbReference type="NCBIfam" id="TIGR01409">
    <property type="entry name" value="TAT_signal_seq"/>
    <property type="match status" value="1"/>
</dbReference>
<organism evidence="1 2">
    <name type="scientific">Stieleria neptunia</name>
    <dbReference type="NCBI Taxonomy" id="2527979"/>
    <lineage>
        <taxon>Bacteria</taxon>
        <taxon>Pseudomonadati</taxon>
        <taxon>Planctomycetota</taxon>
        <taxon>Planctomycetia</taxon>
        <taxon>Pirellulales</taxon>
        <taxon>Pirellulaceae</taxon>
        <taxon>Stieleria</taxon>
    </lineage>
</organism>
<dbReference type="PANTHER" id="PTHR43737">
    <property type="entry name" value="BLL7424 PROTEIN"/>
    <property type="match status" value="1"/>
</dbReference>